<dbReference type="InterPro" id="IPR007131">
    <property type="entry name" value="SHD1"/>
</dbReference>
<dbReference type="GO" id="GO:0030674">
    <property type="term" value="F:protein-macromolecule adaptor activity"/>
    <property type="evidence" value="ECO:0007669"/>
    <property type="project" value="InterPro"/>
</dbReference>
<keyword evidence="2" id="KW-0812">Transmembrane</keyword>
<organism evidence="4 5">
    <name type="scientific">Blastopirellula marina</name>
    <dbReference type="NCBI Taxonomy" id="124"/>
    <lineage>
        <taxon>Bacteria</taxon>
        <taxon>Pseudomonadati</taxon>
        <taxon>Planctomycetota</taxon>
        <taxon>Planctomycetia</taxon>
        <taxon>Pirellulales</taxon>
        <taxon>Pirellulaceae</taxon>
        <taxon>Blastopirellula</taxon>
    </lineage>
</organism>
<dbReference type="GO" id="GO:0008092">
    <property type="term" value="F:cytoskeletal protein binding"/>
    <property type="evidence" value="ECO:0007669"/>
    <property type="project" value="InterPro"/>
</dbReference>
<feature type="transmembrane region" description="Helical" evidence="2">
    <location>
        <begin position="65"/>
        <end position="91"/>
    </location>
</feature>
<dbReference type="GO" id="GO:0043130">
    <property type="term" value="F:ubiquitin binding"/>
    <property type="evidence" value="ECO:0007669"/>
    <property type="project" value="InterPro"/>
</dbReference>
<gene>
    <name evidence="4" type="ORF">C5Y93_18410</name>
</gene>
<evidence type="ECO:0000259" key="3">
    <source>
        <dbReference type="Pfam" id="PF03983"/>
    </source>
</evidence>
<dbReference type="GO" id="GO:0042802">
    <property type="term" value="F:identical protein binding"/>
    <property type="evidence" value="ECO:0007669"/>
    <property type="project" value="InterPro"/>
</dbReference>
<dbReference type="EMBL" id="PUHZ01000018">
    <property type="protein sequence ID" value="PQO44737.1"/>
    <property type="molecule type" value="Genomic_DNA"/>
</dbReference>
<feature type="compositionally biased region" description="Basic and acidic residues" evidence="1">
    <location>
        <begin position="122"/>
        <end position="133"/>
    </location>
</feature>
<dbReference type="RefSeq" id="WP_105336911.1">
    <property type="nucleotide sequence ID" value="NZ_PUHZ01000018.1"/>
</dbReference>
<dbReference type="OrthoDB" id="261980at2"/>
<protein>
    <recommendedName>
        <fullName evidence="3">SLA1 homology domain-containing protein</fullName>
    </recommendedName>
</protein>
<feature type="transmembrane region" description="Helical" evidence="2">
    <location>
        <begin position="20"/>
        <end position="44"/>
    </location>
</feature>
<name>A0A2S8GJX0_9BACT</name>
<evidence type="ECO:0000256" key="1">
    <source>
        <dbReference type="SAM" id="MobiDB-lite"/>
    </source>
</evidence>
<feature type="region of interest" description="Disordered" evidence="1">
    <location>
        <begin position="97"/>
        <end position="206"/>
    </location>
</feature>
<keyword evidence="2" id="KW-0472">Membrane</keyword>
<feature type="domain" description="SLA1 homology" evidence="3">
    <location>
        <begin position="383"/>
        <end position="437"/>
    </location>
</feature>
<evidence type="ECO:0000313" key="5">
    <source>
        <dbReference type="Proteomes" id="UP000237819"/>
    </source>
</evidence>
<accession>A0A2S8GJX0</accession>
<dbReference type="AlphaFoldDB" id="A0A2S8GJX0"/>
<dbReference type="Proteomes" id="UP000237819">
    <property type="component" value="Unassembled WGS sequence"/>
</dbReference>
<sequence>MIDSVQLLAAGDEEGKGLALLVFFGLSILFFGLGVYGIVTKTVLLRARDVAFFRMFGVKEFSPGFAVVTGLTYCLCGIFMFVAATAVSMGFSLDNEGKGKPVAKQDAPAPERPGPAAPADRNGADAENGRDQVGEQAMPSPLFPQFDEEEEAAPQLDEEQRRQQQAEQEAARREQERMNREAEDRTRQQQEEARKAALTLPAPPQPLSQFAYVDRSVQESKLLGKAKGERFMDRAPEGGVMVGAIFFIGDHFGNSIAGIQPIYQVGDKYVKGAICGNETDRPVQLLAEAGGVVAGMKVNAGLVMDSAQLAFGPLKGTKIDPKQGYFGQTVGSDGGSPNDFYAEGHAIAGIFGTYETDKSLMSLGMYVITRMQESAPAPTSEPEMRTYTSADGKFQVEAKLLKVNADGTISLLKKDGKEISVPLTSLSEADRTFVQSQQ</sequence>
<comment type="caution">
    <text evidence="4">The sequence shown here is derived from an EMBL/GenBank/DDBJ whole genome shotgun (WGS) entry which is preliminary data.</text>
</comment>
<proteinExistence type="predicted"/>
<feature type="compositionally biased region" description="Basic and acidic residues" evidence="1">
    <location>
        <begin position="158"/>
        <end position="195"/>
    </location>
</feature>
<evidence type="ECO:0000313" key="4">
    <source>
        <dbReference type="EMBL" id="PQO44737.1"/>
    </source>
</evidence>
<reference evidence="4 5" key="1">
    <citation type="submission" date="2018-02" db="EMBL/GenBank/DDBJ databases">
        <title>Comparative genomes isolates from brazilian mangrove.</title>
        <authorList>
            <person name="Araujo J.E."/>
            <person name="Taketani R.G."/>
            <person name="Silva M.C.P."/>
            <person name="Loureco M.V."/>
            <person name="Andreote F.D."/>
        </authorList>
    </citation>
    <scope>NUCLEOTIDE SEQUENCE [LARGE SCALE GENOMIC DNA]</scope>
    <source>
        <strain evidence="4 5">Nap-Phe MGV</strain>
    </source>
</reference>
<dbReference type="Gene3D" id="2.30.30.700">
    <property type="entry name" value="SLA1 homology domain 1"/>
    <property type="match status" value="1"/>
</dbReference>
<evidence type="ECO:0000256" key="2">
    <source>
        <dbReference type="SAM" id="Phobius"/>
    </source>
</evidence>
<keyword evidence="2" id="KW-1133">Transmembrane helix</keyword>
<dbReference type="Pfam" id="PF03983">
    <property type="entry name" value="SHD1"/>
    <property type="match status" value="1"/>
</dbReference>